<accession>A0AAD4PZM7</accession>
<dbReference type="GeneID" id="70244279"/>
<organism evidence="2 3">
    <name type="scientific">Talaromyces proteolyticus</name>
    <dbReference type="NCBI Taxonomy" id="1131652"/>
    <lineage>
        <taxon>Eukaryota</taxon>
        <taxon>Fungi</taxon>
        <taxon>Dikarya</taxon>
        <taxon>Ascomycota</taxon>
        <taxon>Pezizomycotina</taxon>
        <taxon>Eurotiomycetes</taxon>
        <taxon>Eurotiomycetidae</taxon>
        <taxon>Eurotiales</taxon>
        <taxon>Trichocomaceae</taxon>
        <taxon>Talaromyces</taxon>
        <taxon>Talaromyces sect. Bacilispori</taxon>
    </lineage>
</organism>
<reference evidence="2" key="1">
    <citation type="submission" date="2021-12" db="EMBL/GenBank/DDBJ databases">
        <title>Convergent genome expansion in fungi linked to evolution of root-endophyte symbiosis.</title>
        <authorList>
            <consortium name="DOE Joint Genome Institute"/>
            <person name="Ke Y.-H."/>
            <person name="Bonito G."/>
            <person name="Liao H.-L."/>
            <person name="Looney B."/>
            <person name="Rojas-Flechas A."/>
            <person name="Nash J."/>
            <person name="Hameed K."/>
            <person name="Schadt C."/>
            <person name="Martin F."/>
            <person name="Crous P.W."/>
            <person name="Miettinen O."/>
            <person name="Magnuson J.K."/>
            <person name="Labbe J."/>
            <person name="Jacobson D."/>
            <person name="Doktycz M.J."/>
            <person name="Veneault-Fourrey C."/>
            <person name="Kuo A."/>
            <person name="Mondo S."/>
            <person name="Calhoun S."/>
            <person name="Riley R."/>
            <person name="Ohm R."/>
            <person name="LaButti K."/>
            <person name="Andreopoulos B."/>
            <person name="Pangilinan J."/>
            <person name="Nolan M."/>
            <person name="Tritt A."/>
            <person name="Clum A."/>
            <person name="Lipzen A."/>
            <person name="Daum C."/>
            <person name="Barry K."/>
            <person name="Grigoriev I.V."/>
            <person name="Vilgalys R."/>
        </authorList>
    </citation>
    <scope>NUCLEOTIDE SEQUENCE</scope>
    <source>
        <strain evidence="2">PMI_201</strain>
    </source>
</reference>
<comment type="caution">
    <text evidence="2">The sequence shown here is derived from an EMBL/GenBank/DDBJ whole genome shotgun (WGS) entry which is preliminary data.</text>
</comment>
<feature type="compositionally biased region" description="Gly residues" evidence="1">
    <location>
        <begin position="135"/>
        <end position="146"/>
    </location>
</feature>
<feature type="region of interest" description="Disordered" evidence="1">
    <location>
        <begin position="1"/>
        <end position="183"/>
    </location>
</feature>
<evidence type="ECO:0000256" key="1">
    <source>
        <dbReference type="SAM" id="MobiDB-lite"/>
    </source>
</evidence>
<dbReference type="AlphaFoldDB" id="A0AAD4PZM7"/>
<feature type="compositionally biased region" description="Polar residues" evidence="1">
    <location>
        <begin position="58"/>
        <end position="80"/>
    </location>
</feature>
<dbReference type="EMBL" id="JAJTJA010000005">
    <property type="protein sequence ID" value="KAH8699191.1"/>
    <property type="molecule type" value="Genomic_DNA"/>
</dbReference>
<sequence length="183" mass="19544">MASRNTQTVDAAGHGAFHPNPPRETPKTEKWHKPGAKVSAHDQAPEFHAQTLPPGTAPASSSYLPNPINETPSQANNDSTLRGHGKESVYTNPLDSYPGATSADVDKGFGKPMDGQTSNELRHNGEHHRKHHGSGYEGVGGTGHGQRGLERDWTHGGQRGDKGAPAAEDMLPESAETIAREHE</sequence>
<evidence type="ECO:0000313" key="3">
    <source>
        <dbReference type="Proteomes" id="UP001201262"/>
    </source>
</evidence>
<evidence type="ECO:0000313" key="2">
    <source>
        <dbReference type="EMBL" id="KAH8699191.1"/>
    </source>
</evidence>
<dbReference type="Proteomes" id="UP001201262">
    <property type="component" value="Unassembled WGS sequence"/>
</dbReference>
<dbReference type="RefSeq" id="XP_046073655.1">
    <property type="nucleotide sequence ID" value="XM_046213992.1"/>
</dbReference>
<keyword evidence="3" id="KW-1185">Reference proteome</keyword>
<feature type="compositionally biased region" description="Basic and acidic residues" evidence="1">
    <location>
        <begin position="147"/>
        <end position="162"/>
    </location>
</feature>
<name>A0AAD4PZM7_9EURO</name>
<gene>
    <name evidence="2" type="ORF">BGW36DRAFT_358696</name>
</gene>
<proteinExistence type="predicted"/>
<protein>
    <submittedName>
        <fullName evidence="2">Uncharacterized protein</fullName>
    </submittedName>
</protein>